<name>A0AAN7LMU9_TRANT</name>
<keyword evidence="2" id="KW-1185">Reference proteome</keyword>
<dbReference type="AlphaFoldDB" id="A0AAN7LMU9"/>
<comment type="caution">
    <text evidence="1">The sequence shown here is derived from an EMBL/GenBank/DDBJ whole genome shotgun (WGS) entry which is preliminary data.</text>
</comment>
<dbReference type="Proteomes" id="UP001346149">
    <property type="component" value="Unassembled WGS sequence"/>
</dbReference>
<gene>
    <name evidence="1" type="ORF">SAY86_018109</name>
</gene>
<evidence type="ECO:0000313" key="1">
    <source>
        <dbReference type="EMBL" id="KAK4783741.1"/>
    </source>
</evidence>
<evidence type="ECO:0000313" key="2">
    <source>
        <dbReference type="Proteomes" id="UP001346149"/>
    </source>
</evidence>
<sequence length="94" mass="10552">MDTVNTTPVISTDGHDQTLRKWRSSGLEPMKQLASFSEPEEAEISEMLDKVLLCTEKVESLPSTCSNRSRDTIKDKQIALSAPEFIGGWGLRRR</sequence>
<reference evidence="1 2" key="1">
    <citation type="journal article" date="2023" name="Hortic Res">
        <title>Pangenome of water caltrop reveals structural variations and asymmetric subgenome divergence after allopolyploidization.</title>
        <authorList>
            <person name="Zhang X."/>
            <person name="Chen Y."/>
            <person name="Wang L."/>
            <person name="Yuan Y."/>
            <person name="Fang M."/>
            <person name="Shi L."/>
            <person name="Lu R."/>
            <person name="Comes H.P."/>
            <person name="Ma Y."/>
            <person name="Chen Y."/>
            <person name="Huang G."/>
            <person name="Zhou Y."/>
            <person name="Zheng Z."/>
            <person name="Qiu Y."/>
        </authorList>
    </citation>
    <scope>NUCLEOTIDE SEQUENCE [LARGE SCALE GENOMIC DNA]</scope>
    <source>
        <strain evidence="1">F231</strain>
    </source>
</reference>
<accession>A0AAN7LMU9</accession>
<dbReference type="EMBL" id="JAXQNO010000014">
    <property type="protein sequence ID" value="KAK4783741.1"/>
    <property type="molecule type" value="Genomic_DNA"/>
</dbReference>
<protein>
    <submittedName>
        <fullName evidence="1">Uncharacterized protein</fullName>
    </submittedName>
</protein>
<proteinExistence type="predicted"/>
<organism evidence="1 2">
    <name type="scientific">Trapa natans</name>
    <name type="common">Water chestnut</name>
    <dbReference type="NCBI Taxonomy" id="22666"/>
    <lineage>
        <taxon>Eukaryota</taxon>
        <taxon>Viridiplantae</taxon>
        <taxon>Streptophyta</taxon>
        <taxon>Embryophyta</taxon>
        <taxon>Tracheophyta</taxon>
        <taxon>Spermatophyta</taxon>
        <taxon>Magnoliopsida</taxon>
        <taxon>eudicotyledons</taxon>
        <taxon>Gunneridae</taxon>
        <taxon>Pentapetalae</taxon>
        <taxon>rosids</taxon>
        <taxon>malvids</taxon>
        <taxon>Myrtales</taxon>
        <taxon>Lythraceae</taxon>
        <taxon>Trapa</taxon>
    </lineage>
</organism>